<dbReference type="InterPro" id="IPR000433">
    <property type="entry name" value="Znf_ZZ"/>
</dbReference>
<dbReference type="Pfam" id="PF00569">
    <property type="entry name" value="ZZ"/>
    <property type="match status" value="1"/>
</dbReference>
<dbReference type="Gene3D" id="1.10.10.60">
    <property type="entry name" value="Homeodomain-like"/>
    <property type="match status" value="1"/>
</dbReference>
<dbReference type="SUPFAM" id="SSF46689">
    <property type="entry name" value="Homeodomain-like"/>
    <property type="match status" value="1"/>
</dbReference>
<keyword evidence="2" id="KW-0479">Metal-binding</keyword>
<dbReference type="GO" id="GO:0005634">
    <property type="term" value="C:nucleus"/>
    <property type="evidence" value="ECO:0007669"/>
    <property type="project" value="UniProtKB-SubCell"/>
</dbReference>
<feature type="domain" description="Myb-like" evidence="6">
    <location>
        <begin position="186"/>
        <end position="242"/>
    </location>
</feature>
<evidence type="ECO:0000313" key="8">
    <source>
        <dbReference type="EMBL" id="GFQ88631.1"/>
    </source>
</evidence>
<dbReference type="CDD" id="cd00167">
    <property type="entry name" value="SANT"/>
    <property type="match status" value="1"/>
</dbReference>
<dbReference type="SMART" id="SM00291">
    <property type="entry name" value="ZnF_ZZ"/>
    <property type="match status" value="1"/>
</dbReference>
<name>A0A8X6FTT2_TRICU</name>
<evidence type="ECO:0000256" key="3">
    <source>
        <dbReference type="ARBA" id="ARBA00022771"/>
    </source>
</evidence>
<dbReference type="EMBL" id="BMAO01033319">
    <property type="protein sequence ID" value="GFQ88631.1"/>
    <property type="molecule type" value="Genomic_DNA"/>
</dbReference>
<dbReference type="GO" id="GO:0008270">
    <property type="term" value="F:zinc ion binding"/>
    <property type="evidence" value="ECO:0007669"/>
    <property type="project" value="UniProtKB-KW"/>
</dbReference>
<dbReference type="SMART" id="SM00717">
    <property type="entry name" value="SANT"/>
    <property type="match status" value="1"/>
</dbReference>
<dbReference type="Pfam" id="PF00249">
    <property type="entry name" value="Myb_DNA-binding"/>
    <property type="match status" value="1"/>
</dbReference>
<evidence type="ECO:0000259" key="6">
    <source>
        <dbReference type="PROSITE" id="PS50090"/>
    </source>
</evidence>
<dbReference type="GO" id="GO:0070461">
    <property type="term" value="C:SAGA-type complex"/>
    <property type="evidence" value="ECO:0007669"/>
    <property type="project" value="UniProtKB-ARBA"/>
</dbReference>
<evidence type="ECO:0000256" key="5">
    <source>
        <dbReference type="PROSITE-ProRule" id="PRU00228"/>
    </source>
</evidence>
<dbReference type="InterPro" id="IPR043145">
    <property type="entry name" value="Znf_ZZ_sf"/>
</dbReference>
<feature type="domain" description="ZZ-type" evidence="7">
    <location>
        <begin position="322"/>
        <end position="381"/>
    </location>
</feature>
<dbReference type="SUPFAM" id="SSF57850">
    <property type="entry name" value="RING/U-box"/>
    <property type="match status" value="1"/>
</dbReference>
<dbReference type="InterPro" id="IPR037830">
    <property type="entry name" value="ZZZ3"/>
</dbReference>
<evidence type="ECO:0000259" key="7">
    <source>
        <dbReference type="PROSITE" id="PS50135"/>
    </source>
</evidence>
<dbReference type="AlphaFoldDB" id="A0A8X6FTT2"/>
<dbReference type="Gene3D" id="3.30.60.90">
    <property type="match status" value="1"/>
</dbReference>
<reference evidence="8" key="1">
    <citation type="submission" date="2020-07" db="EMBL/GenBank/DDBJ databases">
        <title>Multicomponent nature underlies the extraordinary mechanical properties of spider dragline silk.</title>
        <authorList>
            <person name="Kono N."/>
            <person name="Nakamura H."/>
            <person name="Mori M."/>
            <person name="Yoshida Y."/>
            <person name="Ohtoshi R."/>
            <person name="Malay A.D."/>
            <person name="Moran D.A.P."/>
            <person name="Tomita M."/>
            <person name="Numata K."/>
            <person name="Arakawa K."/>
        </authorList>
    </citation>
    <scope>NUCLEOTIDE SEQUENCE</scope>
</reference>
<dbReference type="Proteomes" id="UP000887116">
    <property type="component" value="Unassembled WGS sequence"/>
</dbReference>
<dbReference type="PROSITE" id="PS50090">
    <property type="entry name" value="MYB_LIKE"/>
    <property type="match status" value="1"/>
</dbReference>
<evidence type="ECO:0000256" key="4">
    <source>
        <dbReference type="ARBA" id="ARBA00022833"/>
    </source>
</evidence>
<dbReference type="InterPro" id="IPR009057">
    <property type="entry name" value="Homeodomain-like_sf"/>
</dbReference>
<keyword evidence="4" id="KW-0862">Zinc</keyword>
<sequence>MESNLSNETEDELFNELVDVETQDYLPLEKETLTEQVVLSNEEMTEILNDPENKPPKIDYDCIGEFCFESDQLALKGNNDYKNLLESIVILEAQRAQAVKDREALVKMKEEALADPFEFLARMQRKEKMNFPAHQKIYPVPVIDWSKYALSGNPAAFRKRQMSLQRQMAQDLARNNSRAKIITENKSAESSTSWSDEEQKKLKELLIQFPPEDVEANRWEKIANNLGTKSAFEVASRIHKNYTILAQDSEIALGKIPDLVFLQKHWHGENTESNLPEENNMDARLDASEEDIHNDPQYHQLIHMRQVLKDKVLEGSSSLVRHFGYKCCICKADPIIGVRWHCTVCQPPLSIDFCDDCSQSTYETCQHKANHYLEKIYASRGFLDREYIQCLGKNYNYLDPNYMPATQSYS</sequence>
<comment type="subcellular location">
    <subcellularLocation>
        <location evidence="1">Nucleus</location>
    </subcellularLocation>
</comment>
<keyword evidence="9" id="KW-1185">Reference proteome</keyword>
<dbReference type="PANTHER" id="PTHR22705">
    <property type="entry name" value="ZINC FINGER, ZZ DOMAIN CONTAINING 3"/>
    <property type="match status" value="1"/>
</dbReference>
<keyword evidence="3 5" id="KW-0863">Zinc-finger</keyword>
<dbReference type="OrthoDB" id="20473at2759"/>
<comment type="caution">
    <text evidence="8">The sequence shown here is derived from an EMBL/GenBank/DDBJ whole genome shotgun (WGS) entry which is preliminary data.</text>
</comment>
<gene>
    <name evidence="8" type="primary">ZZZ3</name>
    <name evidence="8" type="ORF">TNCT_151101</name>
</gene>
<evidence type="ECO:0000256" key="1">
    <source>
        <dbReference type="ARBA" id="ARBA00004123"/>
    </source>
</evidence>
<proteinExistence type="predicted"/>
<accession>A0A8X6FTT2</accession>
<dbReference type="PROSITE" id="PS50135">
    <property type="entry name" value="ZF_ZZ_2"/>
    <property type="match status" value="1"/>
</dbReference>
<evidence type="ECO:0000256" key="2">
    <source>
        <dbReference type="ARBA" id="ARBA00022723"/>
    </source>
</evidence>
<protein>
    <submittedName>
        <fullName evidence="8">ZZ-type zinc finger-containing protein 3</fullName>
    </submittedName>
</protein>
<evidence type="ECO:0000313" key="9">
    <source>
        <dbReference type="Proteomes" id="UP000887116"/>
    </source>
</evidence>
<dbReference type="PANTHER" id="PTHR22705:SF0">
    <property type="entry name" value="ZZ-TYPE ZINC FINGER-CONTAINING PROTEIN 3"/>
    <property type="match status" value="1"/>
</dbReference>
<dbReference type="InterPro" id="IPR001005">
    <property type="entry name" value="SANT/Myb"/>
</dbReference>
<organism evidence="8 9">
    <name type="scientific">Trichonephila clavata</name>
    <name type="common">Joro spider</name>
    <name type="synonym">Nephila clavata</name>
    <dbReference type="NCBI Taxonomy" id="2740835"/>
    <lineage>
        <taxon>Eukaryota</taxon>
        <taxon>Metazoa</taxon>
        <taxon>Ecdysozoa</taxon>
        <taxon>Arthropoda</taxon>
        <taxon>Chelicerata</taxon>
        <taxon>Arachnida</taxon>
        <taxon>Araneae</taxon>
        <taxon>Araneomorphae</taxon>
        <taxon>Entelegynae</taxon>
        <taxon>Araneoidea</taxon>
        <taxon>Nephilidae</taxon>
        <taxon>Trichonephila</taxon>
    </lineage>
</organism>